<proteinExistence type="predicted"/>
<comment type="caution">
    <text evidence="1">The sequence shown here is derived from an EMBL/GenBank/DDBJ whole genome shotgun (WGS) entry which is preliminary data.</text>
</comment>
<evidence type="ECO:0000313" key="2">
    <source>
        <dbReference type="Proteomes" id="UP001054945"/>
    </source>
</evidence>
<protein>
    <submittedName>
        <fullName evidence="1">Uncharacterized protein</fullName>
    </submittedName>
</protein>
<reference evidence="1 2" key="1">
    <citation type="submission" date="2021-06" db="EMBL/GenBank/DDBJ databases">
        <title>Caerostris extrusa draft genome.</title>
        <authorList>
            <person name="Kono N."/>
            <person name="Arakawa K."/>
        </authorList>
    </citation>
    <scope>NUCLEOTIDE SEQUENCE [LARGE SCALE GENOMIC DNA]</scope>
</reference>
<gene>
    <name evidence="1" type="ORF">CEXT_355741</name>
</gene>
<organism evidence="1 2">
    <name type="scientific">Caerostris extrusa</name>
    <name type="common">Bark spider</name>
    <name type="synonym">Caerostris bankana</name>
    <dbReference type="NCBI Taxonomy" id="172846"/>
    <lineage>
        <taxon>Eukaryota</taxon>
        <taxon>Metazoa</taxon>
        <taxon>Ecdysozoa</taxon>
        <taxon>Arthropoda</taxon>
        <taxon>Chelicerata</taxon>
        <taxon>Arachnida</taxon>
        <taxon>Araneae</taxon>
        <taxon>Araneomorphae</taxon>
        <taxon>Entelegynae</taxon>
        <taxon>Araneoidea</taxon>
        <taxon>Araneidae</taxon>
        <taxon>Caerostris</taxon>
    </lineage>
</organism>
<evidence type="ECO:0000313" key="1">
    <source>
        <dbReference type="EMBL" id="GIX69889.1"/>
    </source>
</evidence>
<dbReference type="AlphaFoldDB" id="A0AAV4MCZ5"/>
<name>A0AAV4MCZ5_CAEEX</name>
<sequence>MKTEKVPFTYIWAVENYSEPIHLTLQSPSFVVDSIEDKMVLGPVCQPSLRSVLHCKTERQQWTKEHGDRLRIGNPC</sequence>
<dbReference type="Proteomes" id="UP001054945">
    <property type="component" value="Unassembled WGS sequence"/>
</dbReference>
<accession>A0AAV4MCZ5</accession>
<dbReference type="EMBL" id="BPLR01002093">
    <property type="protein sequence ID" value="GIX69889.1"/>
    <property type="molecule type" value="Genomic_DNA"/>
</dbReference>
<keyword evidence="2" id="KW-1185">Reference proteome</keyword>